<protein>
    <recommendedName>
        <fullName evidence="1">NYN domain-containing protein</fullName>
    </recommendedName>
</protein>
<dbReference type="AlphaFoldDB" id="A0A1F7IE93"/>
<evidence type="ECO:0000259" key="1">
    <source>
        <dbReference type="Pfam" id="PF01936"/>
    </source>
</evidence>
<dbReference type="InterPro" id="IPR021139">
    <property type="entry name" value="NYN"/>
</dbReference>
<dbReference type="Pfam" id="PF01936">
    <property type="entry name" value="NYN"/>
    <property type="match status" value="1"/>
</dbReference>
<dbReference type="Gene3D" id="3.40.50.1010">
    <property type="entry name" value="5'-nuclease"/>
    <property type="match status" value="1"/>
</dbReference>
<name>A0A1F7IE93_9BACT</name>
<dbReference type="PANTHER" id="PTHR35458">
    <property type="entry name" value="SLR0755 PROTEIN"/>
    <property type="match status" value="1"/>
</dbReference>
<dbReference type="STRING" id="1802056.A2954_07430"/>
<feature type="domain" description="NYN" evidence="1">
    <location>
        <begin position="16"/>
        <end position="149"/>
    </location>
</feature>
<dbReference type="GO" id="GO:0004540">
    <property type="term" value="F:RNA nuclease activity"/>
    <property type="evidence" value="ECO:0007669"/>
    <property type="project" value="InterPro"/>
</dbReference>
<reference evidence="2 3" key="1">
    <citation type="journal article" date="2016" name="Nat. Commun.">
        <title>Thousands of microbial genomes shed light on interconnected biogeochemical processes in an aquifer system.</title>
        <authorList>
            <person name="Anantharaman K."/>
            <person name="Brown C.T."/>
            <person name="Hug L.A."/>
            <person name="Sharon I."/>
            <person name="Castelle C.J."/>
            <person name="Probst A.J."/>
            <person name="Thomas B.C."/>
            <person name="Singh A."/>
            <person name="Wilkins M.J."/>
            <person name="Karaoz U."/>
            <person name="Brodie E.L."/>
            <person name="Williams K.H."/>
            <person name="Hubbard S.S."/>
            <person name="Banfield J.F."/>
        </authorList>
    </citation>
    <scope>NUCLEOTIDE SEQUENCE [LARGE SCALE GENOMIC DNA]</scope>
</reference>
<evidence type="ECO:0000313" key="2">
    <source>
        <dbReference type="EMBL" id="OGK41680.1"/>
    </source>
</evidence>
<dbReference type="Proteomes" id="UP000177698">
    <property type="component" value="Unassembled WGS sequence"/>
</dbReference>
<dbReference type="InterPro" id="IPR047140">
    <property type="entry name" value="LabA"/>
</dbReference>
<proteinExistence type="predicted"/>
<gene>
    <name evidence="2" type="ORF">A2954_07430</name>
</gene>
<sequence length="180" mass="21310">MRIYQSQKLNLREKSVVFIDWANVYGWHLRVEPKTLFKYLKKHSQIELINFYFGTDNNEKSQNFIKQMQKIGYIVNTKAVKYIVVGKVANTLIKKRKCDFDIEICMSVYDCLTKDYQSFIFFSGDGDLAPIYKYLIEKGKQVIVVFEKGHVGREVWEIKKGLFKTRLSYLNIDKKIIPQK</sequence>
<organism evidence="2 3">
    <name type="scientific">Candidatus Roizmanbacteria bacterium RIFCSPLOWO2_01_FULL_37_12</name>
    <dbReference type="NCBI Taxonomy" id="1802056"/>
    <lineage>
        <taxon>Bacteria</taxon>
        <taxon>Candidatus Roizmaniibacteriota</taxon>
    </lineage>
</organism>
<comment type="caution">
    <text evidence="2">The sequence shown here is derived from an EMBL/GenBank/DDBJ whole genome shotgun (WGS) entry which is preliminary data.</text>
</comment>
<dbReference type="PANTHER" id="PTHR35458:SF2">
    <property type="entry name" value="SLR0755 PROTEIN"/>
    <property type="match status" value="1"/>
</dbReference>
<dbReference type="EMBL" id="MGAG01000010">
    <property type="protein sequence ID" value="OGK41680.1"/>
    <property type="molecule type" value="Genomic_DNA"/>
</dbReference>
<accession>A0A1F7IE93</accession>
<evidence type="ECO:0000313" key="3">
    <source>
        <dbReference type="Proteomes" id="UP000177698"/>
    </source>
</evidence>